<keyword evidence="3" id="KW-1185">Reference proteome</keyword>
<feature type="chain" id="PRO_5018667506" description="Peptidase E" evidence="1">
    <location>
        <begin position="22"/>
        <end position="167"/>
    </location>
</feature>
<dbReference type="OrthoDB" id="5735516at2"/>
<dbReference type="RefSeq" id="WP_128390883.1">
    <property type="nucleotide sequence ID" value="NZ_SBII01000012.1"/>
</dbReference>
<protein>
    <recommendedName>
        <fullName evidence="4">Peptidase E</fullName>
    </recommendedName>
</protein>
<dbReference type="AlphaFoldDB" id="A0A3S4STT8"/>
<evidence type="ECO:0008006" key="4">
    <source>
        <dbReference type="Google" id="ProtNLM"/>
    </source>
</evidence>
<gene>
    <name evidence="2" type="ORF">EPI11_15430</name>
</gene>
<evidence type="ECO:0000256" key="1">
    <source>
        <dbReference type="SAM" id="SignalP"/>
    </source>
</evidence>
<proteinExistence type="predicted"/>
<dbReference type="Proteomes" id="UP000287527">
    <property type="component" value="Unassembled WGS sequence"/>
</dbReference>
<accession>A0A3S4STT8</accession>
<keyword evidence="1" id="KW-0732">Signal</keyword>
<name>A0A3S4STT8_9FLAO</name>
<organism evidence="2 3">
    <name type="scientific">Flavobacterium cerinum</name>
    <dbReference type="NCBI Taxonomy" id="2502784"/>
    <lineage>
        <taxon>Bacteria</taxon>
        <taxon>Pseudomonadati</taxon>
        <taxon>Bacteroidota</taxon>
        <taxon>Flavobacteriia</taxon>
        <taxon>Flavobacteriales</taxon>
        <taxon>Flavobacteriaceae</taxon>
        <taxon>Flavobacterium</taxon>
    </lineage>
</organism>
<evidence type="ECO:0000313" key="2">
    <source>
        <dbReference type="EMBL" id="RWW92302.1"/>
    </source>
</evidence>
<evidence type="ECO:0000313" key="3">
    <source>
        <dbReference type="Proteomes" id="UP000287527"/>
    </source>
</evidence>
<dbReference type="EMBL" id="SBII01000012">
    <property type="protein sequence ID" value="RWW92302.1"/>
    <property type="molecule type" value="Genomic_DNA"/>
</dbReference>
<reference evidence="2 3" key="1">
    <citation type="submission" date="2019-01" db="EMBL/GenBank/DDBJ databases">
        <title>Flavobacterium sp. nov.,isolated from freshwater.</title>
        <authorList>
            <person name="Zhang R."/>
            <person name="Du Z.-J."/>
        </authorList>
    </citation>
    <scope>NUCLEOTIDE SEQUENCE [LARGE SCALE GENOMIC DNA]</scope>
    <source>
        <strain evidence="2 3">1E403</strain>
    </source>
</reference>
<feature type="signal peptide" evidence="1">
    <location>
        <begin position="1"/>
        <end position="21"/>
    </location>
</feature>
<sequence length="167" mass="19525">MRKITNYLFLLLLAMSLTSMAVHKYYVAVFQLDYVPAKKTVQMTSRIFIDDLEAAFAKKYKKKFYLGTPTEAADANEYLKKYFIEKVHIKINGKEKSIKFLGKEIEDDIIICYYTFPAEHAIKSLEISNTTLFELFEDQQNIIHTNINRNKKSLLLTNDEPKGLFEF</sequence>
<dbReference type="Pfam" id="PF20420">
    <property type="entry name" value="DUF6702"/>
    <property type="match status" value="1"/>
</dbReference>
<dbReference type="InterPro" id="IPR046525">
    <property type="entry name" value="DUF6702"/>
</dbReference>
<comment type="caution">
    <text evidence="2">The sequence shown here is derived from an EMBL/GenBank/DDBJ whole genome shotgun (WGS) entry which is preliminary data.</text>
</comment>